<evidence type="ECO:0000313" key="4">
    <source>
        <dbReference type="EMBL" id="NMH26523.1"/>
    </source>
</evidence>
<keyword evidence="5" id="KW-1185">Reference proteome</keyword>
<organism evidence="4 5">
    <name type="scientific">Flavobacterium silvaticum</name>
    <dbReference type="NCBI Taxonomy" id="1852020"/>
    <lineage>
        <taxon>Bacteria</taxon>
        <taxon>Pseudomonadati</taxon>
        <taxon>Bacteroidota</taxon>
        <taxon>Flavobacteriia</taxon>
        <taxon>Flavobacteriales</taxon>
        <taxon>Flavobacteriaceae</taxon>
        <taxon>Flavobacterium</taxon>
    </lineage>
</organism>
<dbReference type="InterPro" id="IPR013783">
    <property type="entry name" value="Ig-like_fold"/>
</dbReference>
<feature type="domain" description="Fibronectin type-III" evidence="3">
    <location>
        <begin position="730"/>
        <end position="819"/>
    </location>
</feature>
<feature type="domain" description="Ig-like" evidence="2">
    <location>
        <begin position="1782"/>
        <end position="1880"/>
    </location>
</feature>
<dbReference type="SUPFAM" id="SSF49373">
    <property type="entry name" value="Invasin/intimin cell-adhesion fragments"/>
    <property type="match status" value="1"/>
</dbReference>
<dbReference type="InterPro" id="IPR056600">
    <property type="entry name" value="GBD_T9SS_assoc"/>
</dbReference>
<dbReference type="PROSITE" id="PS50853">
    <property type="entry name" value="FN3"/>
    <property type="match status" value="2"/>
</dbReference>
<dbReference type="PROSITE" id="PS50835">
    <property type="entry name" value="IG_LIKE"/>
    <property type="match status" value="1"/>
</dbReference>
<feature type="signal peptide" evidence="1">
    <location>
        <begin position="1"/>
        <end position="28"/>
    </location>
</feature>
<evidence type="ECO:0000259" key="2">
    <source>
        <dbReference type="PROSITE" id="PS50835"/>
    </source>
</evidence>
<evidence type="ECO:0000313" key="5">
    <source>
        <dbReference type="Proteomes" id="UP000712080"/>
    </source>
</evidence>
<comment type="caution">
    <text evidence="4">The sequence shown here is derived from an EMBL/GenBank/DDBJ whole genome shotgun (WGS) entry which is preliminary data.</text>
</comment>
<dbReference type="EMBL" id="JAAMPU010000089">
    <property type="protein sequence ID" value="NMH26523.1"/>
    <property type="molecule type" value="Genomic_DNA"/>
</dbReference>
<dbReference type="Pfam" id="PF00041">
    <property type="entry name" value="fn3"/>
    <property type="match status" value="1"/>
</dbReference>
<feature type="chain" id="PRO_5037538238" description="T9SS type A sorting domain-containing protein" evidence="1">
    <location>
        <begin position="29"/>
        <end position="2381"/>
    </location>
</feature>
<dbReference type="RefSeq" id="WP_211165352.1">
    <property type="nucleotide sequence ID" value="NZ_JAAMPU010000089.1"/>
</dbReference>
<dbReference type="SUPFAM" id="SSF48726">
    <property type="entry name" value="Immunoglobulin"/>
    <property type="match status" value="1"/>
</dbReference>
<sequence length="2381" mass="242684">MKYGLFKSWLSFVLFLFMGFTGFSQSVATQTITGSGVDSTNPQLVITPASITVNEGQPIQNIVITGFTTHYNSSTGSSDYCDEWYNFDLSVTGGTSDGTSVTGSCDFSGTNVTGFSNITVTGHDLDAWSDTVYFDVTFEVTYQTPSCATPSSAGITVSNLTATSADISWAAISPAPGVGYLYTVSTSATPPANGSGTPTTGTTASVGSLTGGIQYYFHLQQECSTGVYSAFATRSFIYRLGDNCDSAVNLATLTSPYTGDTTGMANDFTNSCAGGNTSPDMVFYLDVPANYTLVIGQTENAYDSENTLFYGGSCPGTTQIACYDDSDTTTNTWTNTTGSLQRIYWVQDGYFDETNFGTFTLAWTLTAPPTCIPPSGVTSTPSATTAAISWSASASAPTGGYDYELRTSGAAGSGSTGLVYSGNTAGLTYNPSGLTGTTAYTFYVRAHCSSEDQSTWASSAFTTLLQNDNFANAIAVACGSTTTGNTTNATPDQSNPAVYGVAASTTSTRNIWYSFTGSGAPQSVTVSLCGSSYDTAILVATGTSGNLTYIAGNDDSCGNQSELNFTSDGTTTYYIMVRGYGDFSYGAFTMAVTCAAACTPVASNDDCTSPIAATVGTTPLATNNSCATPSTQSYPTCGSQFASYYDTWYSFNSGTNTVLEFSTLGTSPVVVGYAVYSGTCTGLTQVGCSTTGAAGNVTLTANTNYLVRAFSTSPTARGNFNLLIKVPCLPPTGLTASNVTATTADLSWTAPATAPGSGYEYAVTTSSTPPASGTATSATSYAASGLTGGTFYYLHVRSVCGAGDFSPWVSLTFRYVVNDVCSTAIDLTPLTSPIAGSTIGANDSYSPSCNSTTTGDVGPDTFYKITVPNGFTLVIGLTASDYDSVHSVYYGSCSSETSIVCTDTEVTNHTWVNTTGSTQTVYWVQDAWYTGSGNYTLAWTLTPPAISVTSFTPTVICDYARTSTTVTLTGSNFTGATSVTLGSESLPFTVVNNTTITVSLTTSSVTGTFTVYNAPNGTSATNSTPFNITISPVVEPITGPSTVCTGSTITLATASSAGTWSTSDSGIATVTGGFVTGVAAGTATISYTITENGCTTSQSKTVTVSPALVSSDPESLNVLVDTPASFSVNTSNAQTFQWQVSSDNDSFTDLSASAVYSNVSGSVPTGGVVTLNISSATADLDGLYYRVVLTGISPCDDYTSVGAMLNVGDIGIEPGTPAPVTLCSSGTGVAQFTVQTSGDVNFWNWYVNKNLGDGPEPINSVADGLTYDTSVDGTLTVSGITFANNGWIFYVEVGNTEVEGSVFANATLTVNQAVSIGTQPANQIACGNLSGSKTFSVAATGTGLAYQWQYSATGAAGTFSNLPATPPAGITYTAGTSTTNALTVNYTAATPAGFYYYQVVVSGASQCSPVTSNPVSLQISLPTITVTPAAGTVCTPSTGVLLTASGAVSYTWSPATGLSATTGSSVTANPASTTTYTVTGQDSNGCSNTKTVTVTVAPTPTVTVSATPTSLCSGATTQLDAVTPTVPTQASNYSFTAVAGTFTPLTGATATSLGTTDDDVLSSAFNIGFSFTFSGTAYTQIAASSNGQLIFGTAGSQSATNDLASTTSSYRPSILALWDDIQLTSGVKYKLEGSAPNRVLTVEWLNVEWNYQSNTGVLSFQVKLYETTNVVEMVYRQESTAYSAGTTGGASIGLMGTTSGNFLSLTSSGTNPGTSTTTATNNITAKPATGQIYRFTPPVIPTYTYAWTSTPAGFTSTLKNPVATVTGNTTYNVTVTSNSGCPVSGSVAVTTISGATITTQPAQSTITNCQGTGFSITAAASGPGLTYQWLKDGSPVTGNATATTATLTVTNANALPAVSGVYTLLVTPGCGATATTNPVTVLINPTPTVTAPAAKVYCAGSTAPAIVLAGTPSGVLYDITGGAAIGLANQTGVASIPAFTTIAGSATITITPKANGCTGTAVTYGITVTPQAAAITLTPGTATICEGAIQALTAGNFTTTGTGTFGTGTTAPGTTAYPNPLSAYYGGVKHQMLFTAAELNAQGLFAGSSIGSLSFYLNNFAANACTNFTIRMGTTTNTALTGFVSGTSTVYGPTTFTPSATGLATFTLVTPFVWDGTSNIIVETVHNAGNTGNGSGTRTRTSTTATNTVYYGAKDSVAGGIAGFDALVQADYGTSGASNSRPNMTFGFTNANAPVWSPTTGLYTDAAATTAYTGGGRGVVYAKPLTTTTYTATSTSGGGCTQSATSVITVNHNYPFYADADHDGYGAGSSVSVCAVNATTPPSGYSLNNTDCDDADATKWQSTTLYVDADFDTYSSGATATVCYGATVPAGYVAAPTAIDCNDAVAAINPGHAEVLYNGVDDNCDGNLDEGFQLLSNVITA</sequence>
<reference evidence="4" key="1">
    <citation type="submission" date="2020-02" db="EMBL/GenBank/DDBJ databases">
        <title>Flavobacterium sp. genome.</title>
        <authorList>
            <person name="Jung H.S."/>
            <person name="Baek J.H."/>
            <person name="Jeon C.O."/>
        </authorList>
    </citation>
    <scope>NUCLEOTIDE SEQUENCE</scope>
    <source>
        <strain evidence="4">SE-s28</strain>
    </source>
</reference>
<dbReference type="InterPro" id="IPR007110">
    <property type="entry name" value="Ig-like_dom"/>
</dbReference>
<feature type="non-terminal residue" evidence="4">
    <location>
        <position position="2381"/>
    </location>
</feature>
<dbReference type="Gene3D" id="2.60.40.10">
    <property type="entry name" value="Immunoglobulins"/>
    <property type="match status" value="4"/>
</dbReference>
<dbReference type="SUPFAM" id="SSF81296">
    <property type="entry name" value="E set domains"/>
    <property type="match status" value="1"/>
</dbReference>
<name>A0A972FIS0_9FLAO</name>
<dbReference type="CDD" id="cd00063">
    <property type="entry name" value="FN3"/>
    <property type="match status" value="1"/>
</dbReference>
<dbReference type="SUPFAM" id="SSF49265">
    <property type="entry name" value="Fibronectin type III"/>
    <property type="match status" value="2"/>
</dbReference>
<evidence type="ECO:0000259" key="3">
    <source>
        <dbReference type="PROSITE" id="PS50853"/>
    </source>
</evidence>
<dbReference type="Proteomes" id="UP000712080">
    <property type="component" value="Unassembled WGS sequence"/>
</dbReference>
<dbReference type="Gene3D" id="2.60.120.380">
    <property type="match status" value="1"/>
</dbReference>
<evidence type="ECO:0008006" key="6">
    <source>
        <dbReference type="Google" id="ProtNLM"/>
    </source>
</evidence>
<dbReference type="Pfam" id="PF23759">
    <property type="entry name" value="GBD_T9SS_assoc"/>
    <property type="match status" value="1"/>
</dbReference>
<proteinExistence type="predicted"/>
<dbReference type="SMART" id="SM00060">
    <property type="entry name" value="FN3"/>
    <property type="match status" value="3"/>
</dbReference>
<accession>A0A972FIS0</accession>
<dbReference type="InterPro" id="IPR003961">
    <property type="entry name" value="FN3_dom"/>
</dbReference>
<dbReference type="Pfam" id="PF11617">
    <property type="entry name" value="Cu-binding_MopE"/>
    <property type="match status" value="2"/>
</dbReference>
<keyword evidence="1" id="KW-0732">Signal</keyword>
<feature type="domain" description="Fibronectin type-III" evidence="3">
    <location>
        <begin position="373"/>
        <end position="467"/>
    </location>
</feature>
<dbReference type="InterPro" id="IPR021655">
    <property type="entry name" value="Put_metal-bd"/>
</dbReference>
<dbReference type="InterPro" id="IPR014756">
    <property type="entry name" value="Ig_E-set"/>
</dbReference>
<evidence type="ECO:0000256" key="1">
    <source>
        <dbReference type="SAM" id="SignalP"/>
    </source>
</evidence>
<gene>
    <name evidence="4" type="ORF">G6047_00630</name>
</gene>
<dbReference type="InterPro" id="IPR036116">
    <property type="entry name" value="FN3_sf"/>
</dbReference>
<dbReference type="Gene3D" id="2.60.40.1080">
    <property type="match status" value="1"/>
</dbReference>
<dbReference type="InterPro" id="IPR008964">
    <property type="entry name" value="Invasin/intimin_cell_adhesion"/>
</dbReference>
<dbReference type="InterPro" id="IPR036179">
    <property type="entry name" value="Ig-like_dom_sf"/>
</dbReference>
<protein>
    <recommendedName>
        <fullName evidence="6">T9SS type A sorting domain-containing protein</fullName>
    </recommendedName>
</protein>